<evidence type="ECO:0000256" key="5">
    <source>
        <dbReference type="ARBA" id="ARBA00023136"/>
    </source>
</evidence>
<feature type="transmembrane region" description="Helical" evidence="6">
    <location>
        <begin position="115"/>
        <end position="134"/>
    </location>
</feature>
<evidence type="ECO:0000313" key="7">
    <source>
        <dbReference type="EMBL" id="EKC36763.1"/>
    </source>
</evidence>
<evidence type="ECO:0000256" key="6">
    <source>
        <dbReference type="SAM" id="Phobius"/>
    </source>
</evidence>
<evidence type="ECO:0000256" key="3">
    <source>
        <dbReference type="ARBA" id="ARBA00022692"/>
    </source>
</evidence>
<dbReference type="GO" id="GO:0016020">
    <property type="term" value="C:membrane"/>
    <property type="evidence" value="ECO:0007669"/>
    <property type="project" value="UniProtKB-SubCell"/>
</dbReference>
<accession>K1QSY3</accession>
<dbReference type="EMBL" id="JH817926">
    <property type="protein sequence ID" value="EKC36763.1"/>
    <property type="molecule type" value="Genomic_DNA"/>
</dbReference>
<keyword evidence="3 6" id="KW-0812">Transmembrane</keyword>
<dbReference type="InterPro" id="IPR051423">
    <property type="entry name" value="CD225/Dispanin"/>
</dbReference>
<proteinExistence type="inferred from homology"/>
<evidence type="ECO:0000256" key="1">
    <source>
        <dbReference type="ARBA" id="ARBA00004370"/>
    </source>
</evidence>
<comment type="subcellular location">
    <subcellularLocation>
        <location evidence="1">Membrane</location>
    </subcellularLocation>
</comment>
<organism evidence="7">
    <name type="scientific">Magallana gigas</name>
    <name type="common">Pacific oyster</name>
    <name type="synonym">Crassostrea gigas</name>
    <dbReference type="NCBI Taxonomy" id="29159"/>
    <lineage>
        <taxon>Eukaryota</taxon>
        <taxon>Metazoa</taxon>
        <taxon>Spiralia</taxon>
        <taxon>Lophotrochozoa</taxon>
        <taxon>Mollusca</taxon>
        <taxon>Bivalvia</taxon>
        <taxon>Autobranchia</taxon>
        <taxon>Pteriomorphia</taxon>
        <taxon>Ostreida</taxon>
        <taxon>Ostreoidea</taxon>
        <taxon>Ostreidae</taxon>
        <taxon>Magallana</taxon>
    </lineage>
</organism>
<keyword evidence="5 6" id="KW-0472">Membrane</keyword>
<dbReference type="EnsemblMetazoa" id="G24415.1">
    <property type="protein sequence ID" value="G24415.1:cds"/>
    <property type="gene ID" value="G24415"/>
</dbReference>
<dbReference type="EnsemblMetazoa" id="G24415.2">
    <property type="protein sequence ID" value="G24415.2:cds"/>
    <property type="gene ID" value="G24415"/>
</dbReference>
<protein>
    <recommendedName>
        <fullName evidence="10">Tumor suppressor candidate 5-like protein</fullName>
    </recommendedName>
</protein>
<gene>
    <name evidence="7" type="ORF">CGI_10007978</name>
</gene>
<comment type="similarity">
    <text evidence="2">Belongs to the CD225/Dispanin family.</text>
</comment>
<reference evidence="7" key="1">
    <citation type="journal article" date="2012" name="Nature">
        <title>The oyster genome reveals stress adaptation and complexity of shell formation.</title>
        <authorList>
            <person name="Zhang G."/>
            <person name="Fang X."/>
            <person name="Guo X."/>
            <person name="Li L."/>
            <person name="Luo R."/>
            <person name="Xu F."/>
            <person name="Yang P."/>
            <person name="Zhang L."/>
            <person name="Wang X."/>
            <person name="Qi H."/>
            <person name="Xiong Z."/>
            <person name="Que H."/>
            <person name="Xie Y."/>
            <person name="Holland P.W."/>
            <person name="Paps J."/>
            <person name="Zhu Y."/>
            <person name="Wu F."/>
            <person name="Chen Y."/>
            <person name="Wang J."/>
            <person name="Peng C."/>
            <person name="Meng J."/>
            <person name="Yang L."/>
            <person name="Liu J."/>
            <person name="Wen B."/>
            <person name="Zhang N."/>
            <person name="Huang Z."/>
            <person name="Zhu Q."/>
            <person name="Feng Y."/>
            <person name="Mount A."/>
            <person name="Hedgecock D."/>
            <person name="Xu Z."/>
            <person name="Liu Y."/>
            <person name="Domazet-Loso T."/>
            <person name="Du Y."/>
            <person name="Sun X."/>
            <person name="Zhang S."/>
            <person name="Liu B."/>
            <person name="Cheng P."/>
            <person name="Jiang X."/>
            <person name="Li J."/>
            <person name="Fan D."/>
            <person name="Wang W."/>
            <person name="Fu W."/>
            <person name="Wang T."/>
            <person name="Wang B."/>
            <person name="Zhang J."/>
            <person name="Peng Z."/>
            <person name="Li Y."/>
            <person name="Li N."/>
            <person name="Wang J."/>
            <person name="Chen M."/>
            <person name="He Y."/>
            <person name="Tan F."/>
            <person name="Song X."/>
            <person name="Zheng Q."/>
            <person name="Huang R."/>
            <person name="Yang H."/>
            <person name="Du X."/>
            <person name="Chen L."/>
            <person name="Yang M."/>
            <person name="Gaffney P.M."/>
            <person name="Wang S."/>
            <person name="Luo L."/>
            <person name="She Z."/>
            <person name="Ming Y."/>
            <person name="Huang W."/>
            <person name="Zhang S."/>
            <person name="Huang B."/>
            <person name="Zhang Y."/>
            <person name="Qu T."/>
            <person name="Ni P."/>
            <person name="Miao G."/>
            <person name="Wang J."/>
            <person name="Wang Q."/>
            <person name="Steinberg C.E."/>
            <person name="Wang H."/>
            <person name="Li N."/>
            <person name="Qian L."/>
            <person name="Zhang G."/>
            <person name="Li Y."/>
            <person name="Yang H."/>
            <person name="Liu X."/>
            <person name="Wang J."/>
            <person name="Yin Y."/>
            <person name="Wang J."/>
        </authorList>
    </citation>
    <scope>NUCLEOTIDE SEQUENCE [LARGE SCALE GENOMIC DNA]</scope>
    <source>
        <strain evidence="7">05x7-T-G4-1.051#20</strain>
    </source>
</reference>
<evidence type="ECO:0008006" key="10">
    <source>
        <dbReference type="Google" id="ProtNLM"/>
    </source>
</evidence>
<dbReference type="Proteomes" id="UP000005408">
    <property type="component" value="Unassembled WGS sequence"/>
</dbReference>
<evidence type="ECO:0000256" key="2">
    <source>
        <dbReference type="ARBA" id="ARBA00006843"/>
    </source>
</evidence>
<feature type="transmembrane region" description="Helical" evidence="6">
    <location>
        <begin position="69"/>
        <end position="94"/>
    </location>
</feature>
<dbReference type="PANTHER" id="PTHR14948">
    <property type="entry name" value="NG5"/>
    <property type="match status" value="1"/>
</dbReference>
<sequence length="152" mass="16794">METDALTLNEQKEVPPRKITDNEERTTVHFLSVSNSSIIQSKCSVTETNPESEATGRQTSPISRKPQNYLTLALITLLFNFPFGCAAIILSLLSSKSFFKGNQKESARRGRLAKWVSIIGLAVAVVVVLFIIVYDFVIVPNVIDNIGDLKLP</sequence>
<dbReference type="PANTHER" id="PTHR14948:SF46">
    <property type="entry name" value="DISPANIN SUBFAMILY A MEMBER 2B-LIKE-RELATED"/>
    <property type="match status" value="1"/>
</dbReference>
<evidence type="ECO:0000313" key="9">
    <source>
        <dbReference type="Proteomes" id="UP000005408"/>
    </source>
</evidence>
<evidence type="ECO:0000256" key="4">
    <source>
        <dbReference type="ARBA" id="ARBA00022989"/>
    </source>
</evidence>
<evidence type="ECO:0000313" key="8">
    <source>
        <dbReference type="EnsemblMetazoa" id="G24415.1:cds"/>
    </source>
</evidence>
<dbReference type="InterPro" id="IPR007593">
    <property type="entry name" value="CD225/Dispanin_fam"/>
</dbReference>
<keyword evidence="4 6" id="KW-1133">Transmembrane helix</keyword>
<dbReference type="AlphaFoldDB" id="K1QSY3"/>
<dbReference type="HOGENOM" id="CLU_1724102_0_0_1"/>
<keyword evidence="9" id="KW-1185">Reference proteome</keyword>
<dbReference type="Pfam" id="PF04505">
    <property type="entry name" value="CD225"/>
    <property type="match status" value="1"/>
</dbReference>
<reference evidence="8" key="2">
    <citation type="submission" date="2022-08" db="UniProtKB">
        <authorList>
            <consortium name="EnsemblMetazoa"/>
        </authorList>
    </citation>
    <scope>IDENTIFICATION</scope>
    <source>
        <strain evidence="8">05x7-T-G4-1.051#20</strain>
    </source>
</reference>
<name>K1QSY3_MAGGI</name>